<gene>
    <name evidence="4" type="ORF">JW984_06445</name>
</gene>
<dbReference type="Proteomes" id="UP000809273">
    <property type="component" value="Unassembled WGS sequence"/>
</dbReference>
<evidence type="ECO:0000313" key="4">
    <source>
        <dbReference type="EMBL" id="MBN1572821.1"/>
    </source>
</evidence>
<reference evidence="4" key="2">
    <citation type="submission" date="2021-01" db="EMBL/GenBank/DDBJ databases">
        <authorList>
            <person name="Hahn C.R."/>
            <person name="Youssef N.H."/>
            <person name="Elshahed M."/>
        </authorList>
    </citation>
    <scope>NUCLEOTIDE SEQUENCE</scope>
    <source>
        <strain evidence="4">Zod_Metabat.24</strain>
    </source>
</reference>
<comment type="caution">
    <text evidence="4">The sequence shown here is derived from an EMBL/GenBank/DDBJ whole genome shotgun (WGS) entry which is preliminary data.</text>
</comment>
<dbReference type="AlphaFoldDB" id="A0A9D8PLQ7"/>
<dbReference type="PIRSF" id="PIRSF006276">
    <property type="entry name" value="UspA"/>
    <property type="match status" value="1"/>
</dbReference>
<evidence type="ECO:0000313" key="5">
    <source>
        <dbReference type="Proteomes" id="UP000809273"/>
    </source>
</evidence>
<accession>A0A9D8PLQ7</accession>
<dbReference type="GO" id="GO:0005737">
    <property type="term" value="C:cytoplasm"/>
    <property type="evidence" value="ECO:0007669"/>
    <property type="project" value="UniProtKB-SubCell"/>
</dbReference>
<name>A0A9D8PLQ7_9DELT</name>
<feature type="domain" description="UspA" evidence="3">
    <location>
        <begin position="8"/>
        <end position="149"/>
    </location>
</feature>
<dbReference type="PANTHER" id="PTHR46268:SF22">
    <property type="entry name" value="SENSOR PROTEIN KDPD-RELATED"/>
    <property type="match status" value="1"/>
</dbReference>
<sequence>MEDLNRPIKNILVPVDFSETSRVLAHYANIFSEKFKAKIHLLHVFQEYEGLTKLVLTNKVLENLMDELDDSGVKEMGDFCRKYIDKNVEYETLFLKGDPFKEILETIKDRNIDLVIMGTHGKTRFDHFFFGKTADRVVRNANCPVMTVRVTSW</sequence>
<evidence type="ECO:0000256" key="1">
    <source>
        <dbReference type="ARBA" id="ARBA00008791"/>
    </source>
</evidence>
<dbReference type="SUPFAM" id="SSF52402">
    <property type="entry name" value="Adenine nucleotide alpha hydrolases-like"/>
    <property type="match status" value="1"/>
</dbReference>
<evidence type="ECO:0000256" key="2">
    <source>
        <dbReference type="PIRNR" id="PIRNR006276"/>
    </source>
</evidence>
<dbReference type="Gene3D" id="3.40.50.620">
    <property type="entry name" value="HUPs"/>
    <property type="match status" value="1"/>
</dbReference>
<proteinExistence type="inferred from homology"/>
<dbReference type="CDD" id="cd00293">
    <property type="entry name" value="USP-like"/>
    <property type="match status" value="1"/>
</dbReference>
<dbReference type="Pfam" id="PF00582">
    <property type="entry name" value="Usp"/>
    <property type="match status" value="1"/>
</dbReference>
<dbReference type="EMBL" id="JAFGIX010000030">
    <property type="protein sequence ID" value="MBN1572821.1"/>
    <property type="molecule type" value="Genomic_DNA"/>
</dbReference>
<dbReference type="InterPro" id="IPR014729">
    <property type="entry name" value="Rossmann-like_a/b/a_fold"/>
</dbReference>
<dbReference type="PRINTS" id="PR01438">
    <property type="entry name" value="UNVRSLSTRESS"/>
</dbReference>
<keyword evidence="2" id="KW-0963">Cytoplasm</keyword>
<organism evidence="4 5">
    <name type="scientific">Candidatus Zymogenus saltonus</name>
    <dbReference type="NCBI Taxonomy" id="2844893"/>
    <lineage>
        <taxon>Bacteria</taxon>
        <taxon>Deltaproteobacteria</taxon>
        <taxon>Candidatus Zymogenia</taxon>
        <taxon>Candidatus Zymogeniales</taxon>
        <taxon>Candidatus Zymogenaceae</taxon>
        <taxon>Candidatus Zymogenus</taxon>
    </lineage>
</organism>
<dbReference type="PANTHER" id="PTHR46268">
    <property type="entry name" value="STRESS RESPONSE PROTEIN NHAX"/>
    <property type="match status" value="1"/>
</dbReference>
<evidence type="ECO:0000259" key="3">
    <source>
        <dbReference type="Pfam" id="PF00582"/>
    </source>
</evidence>
<dbReference type="InterPro" id="IPR006016">
    <property type="entry name" value="UspA"/>
</dbReference>
<dbReference type="InterPro" id="IPR006015">
    <property type="entry name" value="Universal_stress_UspA"/>
</dbReference>
<comment type="subcellular location">
    <subcellularLocation>
        <location evidence="2">Cytoplasm</location>
    </subcellularLocation>
</comment>
<reference evidence="4" key="1">
    <citation type="journal article" date="2021" name="Environ. Microbiol.">
        <title>Genomic characterization of three novel Desulfobacterota classes expand the metabolic and phylogenetic diversity of the phylum.</title>
        <authorList>
            <person name="Murphy C.L."/>
            <person name="Biggerstaff J."/>
            <person name="Eichhorn A."/>
            <person name="Ewing E."/>
            <person name="Shahan R."/>
            <person name="Soriano D."/>
            <person name="Stewart S."/>
            <person name="VanMol K."/>
            <person name="Walker R."/>
            <person name="Walters P."/>
            <person name="Elshahed M.S."/>
            <person name="Youssef N.H."/>
        </authorList>
    </citation>
    <scope>NUCLEOTIDE SEQUENCE</scope>
    <source>
        <strain evidence="4">Zod_Metabat.24</strain>
    </source>
</reference>
<protein>
    <recommendedName>
        <fullName evidence="2">Universal stress protein</fullName>
    </recommendedName>
</protein>
<comment type="similarity">
    <text evidence="1 2">Belongs to the universal stress protein A family.</text>
</comment>